<feature type="coiled-coil region" evidence="2">
    <location>
        <begin position="700"/>
        <end position="727"/>
    </location>
</feature>
<evidence type="ECO:0000259" key="4">
    <source>
        <dbReference type="Pfam" id="PF08729"/>
    </source>
</evidence>
<organism evidence="6 7">
    <name type="scientific">Meira miltonrushii</name>
    <dbReference type="NCBI Taxonomy" id="1280837"/>
    <lineage>
        <taxon>Eukaryota</taxon>
        <taxon>Fungi</taxon>
        <taxon>Dikarya</taxon>
        <taxon>Basidiomycota</taxon>
        <taxon>Ustilaginomycotina</taxon>
        <taxon>Exobasidiomycetes</taxon>
        <taxon>Exobasidiales</taxon>
        <taxon>Brachybasidiaceae</taxon>
        <taxon>Meira</taxon>
    </lineage>
</organism>
<dbReference type="PANTHER" id="PTHR36812:SF9">
    <property type="entry name" value="MYB-LIKE PROTEIN X ISOFORM X1"/>
    <property type="match status" value="1"/>
</dbReference>
<keyword evidence="7" id="KW-1185">Reference proteome</keyword>
<reference evidence="6 7" key="1">
    <citation type="journal article" date="2018" name="Mol. Biol. Evol.">
        <title>Broad Genomic Sampling Reveals a Smut Pathogenic Ancestry of the Fungal Clade Ustilaginomycotina.</title>
        <authorList>
            <person name="Kijpornyongpan T."/>
            <person name="Mondo S.J."/>
            <person name="Barry K."/>
            <person name="Sandor L."/>
            <person name="Lee J."/>
            <person name="Lipzen A."/>
            <person name="Pangilinan J."/>
            <person name="LaButti K."/>
            <person name="Hainaut M."/>
            <person name="Henrissat B."/>
            <person name="Grigoriev I.V."/>
            <person name="Spatafora J.W."/>
            <person name="Aime M.C."/>
        </authorList>
    </citation>
    <scope>NUCLEOTIDE SEQUENCE [LARGE SCALE GENOMIC DNA]</scope>
    <source>
        <strain evidence="6 7">MCA 3882</strain>
    </source>
</reference>
<dbReference type="EMBL" id="KZ819604">
    <property type="protein sequence ID" value="PWN33508.1"/>
    <property type="molecule type" value="Genomic_DNA"/>
</dbReference>
<protein>
    <recommendedName>
        <fullName evidence="8">Ubinuclein middle domain-containing protein</fullName>
    </recommendedName>
</protein>
<dbReference type="OrthoDB" id="5576775at2759"/>
<evidence type="ECO:0000259" key="5">
    <source>
        <dbReference type="Pfam" id="PF14075"/>
    </source>
</evidence>
<feature type="compositionally biased region" description="Basic and acidic residues" evidence="3">
    <location>
        <begin position="644"/>
        <end position="658"/>
    </location>
</feature>
<feature type="compositionally biased region" description="Polar residues" evidence="3">
    <location>
        <begin position="24"/>
        <end position="49"/>
    </location>
</feature>
<evidence type="ECO:0008006" key="8">
    <source>
        <dbReference type="Google" id="ProtNLM"/>
    </source>
</evidence>
<feature type="domain" description="Ubinuclein middle" evidence="5">
    <location>
        <begin position="509"/>
        <end position="747"/>
    </location>
</feature>
<dbReference type="InterPro" id="IPR014840">
    <property type="entry name" value="HRD"/>
</dbReference>
<feature type="region of interest" description="Disordered" evidence="3">
    <location>
        <begin position="330"/>
        <end position="381"/>
    </location>
</feature>
<feature type="compositionally biased region" description="Basic and acidic residues" evidence="3">
    <location>
        <begin position="480"/>
        <end position="495"/>
    </location>
</feature>
<name>A0A316V8Z6_9BASI</name>
<evidence type="ECO:0000256" key="1">
    <source>
        <dbReference type="ARBA" id="ARBA00022553"/>
    </source>
</evidence>
<keyword evidence="2" id="KW-0175">Coiled coil</keyword>
<dbReference type="InterPro" id="IPR026947">
    <property type="entry name" value="UBN_middle_dom"/>
</dbReference>
<feature type="compositionally biased region" description="Basic and acidic residues" evidence="3">
    <location>
        <begin position="161"/>
        <end position="171"/>
    </location>
</feature>
<feature type="compositionally biased region" description="Acidic residues" evidence="3">
    <location>
        <begin position="56"/>
        <end position="68"/>
    </location>
</feature>
<feature type="compositionally biased region" description="Basic and acidic residues" evidence="3">
    <location>
        <begin position="204"/>
        <end position="222"/>
    </location>
</feature>
<gene>
    <name evidence="6" type="ORF">FA14DRAFT_62902</name>
</gene>
<accession>A0A316V8Z6</accession>
<feature type="domain" description="Hpc2-related" evidence="4">
    <location>
        <begin position="343"/>
        <end position="394"/>
    </location>
</feature>
<proteinExistence type="predicted"/>
<feature type="region of interest" description="Disordered" evidence="3">
    <location>
        <begin position="630"/>
        <end position="682"/>
    </location>
</feature>
<feature type="region of interest" description="Disordered" evidence="3">
    <location>
        <begin position="475"/>
        <end position="499"/>
    </location>
</feature>
<dbReference type="InParanoid" id="A0A316V8Z6"/>
<feature type="region of interest" description="Disordered" evidence="3">
    <location>
        <begin position="292"/>
        <end position="317"/>
    </location>
</feature>
<evidence type="ECO:0000256" key="3">
    <source>
        <dbReference type="SAM" id="MobiDB-lite"/>
    </source>
</evidence>
<keyword evidence="1" id="KW-0597">Phosphoprotein</keyword>
<feature type="region of interest" description="Disordered" evidence="3">
    <location>
        <begin position="1"/>
        <end position="253"/>
    </location>
</feature>
<evidence type="ECO:0000313" key="7">
    <source>
        <dbReference type="Proteomes" id="UP000245771"/>
    </source>
</evidence>
<feature type="compositionally biased region" description="Acidic residues" evidence="3">
    <location>
        <begin position="659"/>
        <end position="669"/>
    </location>
</feature>
<evidence type="ECO:0000313" key="6">
    <source>
        <dbReference type="EMBL" id="PWN33508.1"/>
    </source>
</evidence>
<feature type="compositionally biased region" description="Acidic residues" evidence="3">
    <location>
        <begin position="120"/>
        <end position="160"/>
    </location>
</feature>
<sequence>MAEGDPDDVTTTPSRISVQALMSPAQSPKPTANGNSPEVNGNQSPSKLSQKLEEENHADEDGDVEFVDANEGTSASRINPSRKAKSIATEETAEELHATAGQSENEDEEEDESFGVAGQEQDEGVEDDEDDEEDSDEDEEDEEDDDDDDEDDDDSSEGDTAEDKSEMEGVEKAIGAENNSESTTAHKETNGNSSSSAQPIENDNAEKDEVMTDAQKEDGAEKKGKKGLMKKKLKRRSPSVELVPAGPPPRPTVRIKISLAKNEEDAYMTNIPDEVYKVLKEKDDAWAKWYATTLPAEEEPEEEKEGDRENGDGANYLEDLGGLARLLQKYPVQGPSDGKGKGKGKGKKSEMEYEIGEYDTKDPFVDDSELNVDEPTYSAKPSASGFFVVEGEIELEEVERSKLEAQREELLLLNAGKRGQMPAGFGQTDPGPDGTDAGGAGAIYVEKGADATNASVINTMLSRYADVLKIAPLSEEEQAEEAKEGETENGKDGERSAPFAPIQAIKYPTKPVPRRLEKEFIHLRQLAAKESWLKKSKFPPDLRDPLVRASMVAIALDEFNDNFFNWLPQIFPYNRHTLNKYVRRQTYNDHVALMKTFMDMQEKGMKRQIDSIHEEMTKSFDEAMIAWQARGSRDGTPTASGNVNEEKPAEEAAEKELGEGELDEADEDGANPPVNKNDKPVKRWPWTEPLRETLFTIMTIDNAMTEIRTEKNELENSKEKMSVINARKAIYKRLIELWPESGLTTTTALSNQYGLYKKKVDKFALMLHGSTAANGVIVP</sequence>
<feature type="compositionally biased region" description="Polar residues" evidence="3">
    <location>
        <begin position="190"/>
        <end position="201"/>
    </location>
</feature>
<feature type="compositionally biased region" description="Acidic residues" evidence="3">
    <location>
        <begin position="104"/>
        <end position="113"/>
    </location>
</feature>
<dbReference type="Pfam" id="PF14075">
    <property type="entry name" value="UBN_AB"/>
    <property type="match status" value="1"/>
</dbReference>
<dbReference type="Pfam" id="PF08729">
    <property type="entry name" value="HUN"/>
    <property type="match status" value="1"/>
</dbReference>
<dbReference type="PANTHER" id="PTHR36812">
    <property type="entry name" value="NEUROFILAMENT TRIPLET M PROTEIN-LIKE PROTEIN"/>
    <property type="match status" value="1"/>
</dbReference>
<dbReference type="AlphaFoldDB" id="A0A316V8Z6"/>
<dbReference type="STRING" id="1280837.A0A316V8Z6"/>
<evidence type="ECO:0000256" key="2">
    <source>
        <dbReference type="SAM" id="Coils"/>
    </source>
</evidence>
<dbReference type="GeneID" id="37024372"/>
<feature type="compositionally biased region" description="Basic residues" evidence="3">
    <location>
        <begin position="223"/>
        <end position="237"/>
    </location>
</feature>
<dbReference type="RefSeq" id="XP_025353810.1">
    <property type="nucleotide sequence ID" value="XM_025502591.1"/>
</dbReference>
<dbReference type="Proteomes" id="UP000245771">
    <property type="component" value="Unassembled WGS sequence"/>
</dbReference>